<name>A0A3N4ADF4_9MICC</name>
<feature type="region of interest" description="Disordered" evidence="4">
    <location>
        <begin position="1"/>
        <end position="21"/>
    </location>
</feature>
<dbReference type="InterPro" id="IPR029058">
    <property type="entry name" value="AB_hydrolase_fold"/>
</dbReference>
<feature type="site" description="Important for substrate specificity" evidence="3">
    <location>
        <position position="161"/>
    </location>
</feature>
<proteinExistence type="predicted"/>
<protein>
    <submittedName>
        <fullName evidence="6">Alpha/beta fold hydrolase</fullName>
    </submittedName>
</protein>
<dbReference type="PIRSF" id="PIRSF017388">
    <property type="entry name" value="Esterase_lipase"/>
    <property type="match status" value="1"/>
</dbReference>
<feature type="binding site" evidence="2">
    <location>
        <position position="44"/>
    </location>
    <ligand>
        <name>substrate</name>
    </ligand>
</feature>
<dbReference type="InterPro" id="IPR000073">
    <property type="entry name" value="AB_hydrolase_1"/>
</dbReference>
<dbReference type="InterPro" id="IPR012354">
    <property type="entry name" value="Esterase_lipase"/>
</dbReference>
<accession>A0A3N4ADF4</accession>
<feature type="active site" description="Charge relay system" evidence="1">
    <location>
        <position position="241"/>
    </location>
</feature>
<evidence type="ECO:0000313" key="7">
    <source>
        <dbReference type="Proteomes" id="UP000270616"/>
    </source>
</evidence>
<dbReference type="Gene3D" id="3.40.50.1820">
    <property type="entry name" value="alpha/beta hydrolase"/>
    <property type="match status" value="1"/>
</dbReference>
<dbReference type="Proteomes" id="UP000270616">
    <property type="component" value="Unassembled WGS sequence"/>
</dbReference>
<evidence type="ECO:0000256" key="1">
    <source>
        <dbReference type="PIRSR" id="PIRSR017388-1"/>
    </source>
</evidence>
<feature type="active site" description="Charge relay system" evidence="1">
    <location>
        <position position="212"/>
    </location>
</feature>
<dbReference type="OrthoDB" id="9786110at2"/>
<feature type="active site" description="Nucleophile" evidence="1">
    <location>
        <position position="111"/>
    </location>
</feature>
<evidence type="ECO:0000259" key="5">
    <source>
        <dbReference type="Pfam" id="PF12697"/>
    </source>
</evidence>
<evidence type="ECO:0000256" key="2">
    <source>
        <dbReference type="PIRSR" id="PIRSR017388-2"/>
    </source>
</evidence>
<comment type="caution">
    <text evidence="6">The sequence shown here is derived from an EMBL/GenBank/DDBJ whole genome shotgun (WGS) entry which is preliminary data.</text>
</comment>
<dbReference type="GO" id="GO:0052689">
    <property type="term" value="F:carboxylic ester hydrolase activity"/>
    <property type="evidence" value="ECO:0007669"/>
    <property type="project" value="InterPro"/>
</dbReference>
<evidence type="ECO:0000256" key="4">
    <source>
        <dbReference type="SAM" id="MobiDB-lite"/>
    </source>
</evidence>
<organism evidence="6 7">
    <name type="scientific">Kocuria soli</name>
    <dbReference type="NCBI Taxonomy" id="2485125"/>
    <lineage>
        <taxon>Bacteria</taxon>
        <taxon>Bacillati</taxon>
        <taxon>Actinomycetota</taxon>
        <taxon>Actinomycetes</taxon>
        <taxon>Micrococcales</taxon>
        <taxon>Micrococcaceae</taxon>
        <taxon>Kocuria</taxon>
    </lineage>
</organism>
<keyword evidence="7" id="KW-1185">Reference proteome</keyword>
<evidence type="ECO:0000313" key="6">
    <source>
        <dbReference type="EMBL" id="ROZ64008.1"/>
    </source>
</evidence>
<dbReference type="Pfam" id="PF12697">
    <property type="entry name" value="Abhydrolase_6"/>
    <property type="match status" value="1"/>
</dbReference>
<evidence type="ECO:0000256" key="3">
    <source>
        <dbReference type="PIRSR" id="PIRSR017388-3"/>
    </source>
</evidence>
<dbReference type="RefSeq" id="WP_123824588.1">
    <property type="nucleotide sequence ID" value="NZ_RKMF01000004.1"/>
</dbReference>
<dbReference type="EMBL" id="RKMF01000004">
    <property type="protein sequence ID" value="ROZ64008.1"/>
    <property type="molecule type" value="Genomic_DNA"/>
</dbReference>
<gene>
    <name evidence="6" type="ORF">EDL96_04295</name>
</gene>
<feature type="binding site" evidence="2">
    <location>
        <position position="112"/>
    </location>
    <ligand>
        <name>substrate</name>
    </ligand>
</feature>
<feature type="domain" description="AB hydrolase-1" evidence="5">
    <location>
        <begin position="38"/>
        <end position="252"/>
    </location>
</feature>
<reference evidence="6 7" key="1">
    <citation type="submission" date="2018-10" db="EMBL/GenBank/DDBJ databases">
        <title>Kocuria sp. M5W7-7, whole genome shotgun sequence.</title>
        <authorList>
            <person name="Tuo L."/>
        </authorList>
    </citation>
    <scope>NUCLEOTIDE SEQUENCE [LARGE SCALE GENOMIC DNA]</scope>
    <source>
        <strain evidence="6 7">M5W7-7</strain>
    </source>
</reference>
<dbReference type="PANTHER" id="PTHR43798">
    <property type="entry name" value="MONOACYLGLYCEROL LIPASE"/>
    <property type="match status" value="1"/>
</dbReference>
<dbReference type="SUPFAM" id="SSF53474">
    <property type="entry name" value="alpha/beta-Hydrolases"/>
    <property type="match status" value="1"/>
</dbReference>
<dbReference type="AlphaFoldDB" id="A0A3N4ADF4"/>
<sequence length="284" mass="30006">MTLSAPDPGNSALPSEQDPRIGFTVPATPVEGQSRAGVLVLHGFTGSVYSVRDWALSLTPEHSVSAPALPGHEGSWEDLADTTWQDWYAAAARELDALRERHERVVVAGLSMGGALALRLAETRPQDVDGVVVVNPALSLRNRAARTAGVVRRFVGSTPGIGNDVAKPGANEHAYERTPVAGVAQLNRLMAVTTRGLGRVEAPVLVLRSRQDHIVSDPSHERIMRGCSGPVETVILPRSYHVATLDHDAPTVNARTRGFVSAVASGICPITGAPLPPKAGGNRD</sequence>
<dbReference type="InterPro" id="IPR050266">
    <property type="entry name" value="AB_hydrolase_sf"/>
</dbReference>
<keyword evidence="6" id="KW-0378">Hydrolase</keyword>
<dbReference type="PANTHER" id="PTHR43798:SF33">
    <property type="entry name" value="HYDROLASE, PUTATIVE (AFU_ORTHOLOGUE AFUA_2G14860)-RELATED"/>
    <property type="match status" value="1"/>
</dbReference>
<dbReference type="GO" id="GO:0016020">
    <property type="term" value="C:membrane"/>
    <property type="evidence" value="ECO:0007669"/>
    <property type="project" value="TreeGrafter"/>
</dbReference>